<reference evidence="2 3" key="1">
    <citation type="journal article" date="2019" name="New Phytol.">
        <title>Comparative genomics reveals unique wood-decay strategies and fruiting body development in the Schizophyllaceae.</title>
        <authorList>
            <person name="Almasi E."/>
            <person name="Sahu N."/>
            <person name="Krizsan K."/>
            <person name="Balint B."/>
            <person name="Kovacs G.M."/>
            <person name="Kiss B."/>
            <person name="Cseklye J."/>
            <person name="Drula E."/>
            <person name="Henrissat B."/>
            <person name="Nagy I."/>
            <person name="Chovatia M."/>
            <person name="Adam C."/>
            <person name="LaButti K."/>
            <person name="Lipzen A."/>
            <person name="Riley R."/>
            <person name="Grigoriev I.V."/>
            <person name="Nagy L.G."/>
        </authorList>
    </citation>
    <scope>NUCLEOTIDE SEQUENCE [LARGE SCALE GENOMIC DNA]</scope>
    <source>
        <strain evidence="2 3">NL-1724</strain>
    </source>
</reference>
<dbReference type="OrthoDB" id="372395at2759"/>
<dbReference type="STRING" id="97359.A0A550CY22"/>
<evidence type="ECO:0008006" key="4">
    <source>
        <dbReference type="Google" id="ProtNLM"/>
    </source>
</evidence>
<keyword evidence="3" id="KW-1185">Reference proteome</keyword>
<name>A0A550CY22_9AGAR</name>
<proteinExistence type="predicted"/>
<comment type="caution">
    <text evidence="2">The sequence shown here is derived from an EMBL/GenBank/DDBJ whole genome shotgun (WGS) entry which is preliminary data.</text>
</comment>
<dbReference type="EMBL" id="VDMD01000001">
    <property type="protein sequence ID" value="TRM69695.1"/>
    <property type="molecule type" value="Genomic_DNA"/>
</dbReference>
<evidence type="ECO:0000256" key="1">
    <source>
        <dbReference type="SAM" id="Coils"/>
    </source>
</evidence>
<organism evidence="2 3">
    <name type="scientific">Schizophyllum amplum</name>
    <dbReference type="NCBI Taxonomy" id="97359"/>
    <lineage>
        <taxon>Eukaryota</taxon>
        <taxon>Fungi</taxon>
        <taxon>Dikarya</taxon>
        <taxon>Basidiomycota</taxon>
        <taxon>Agaricomycotina</taxon>
        <taxon>Agaricomycetes</taxon>
        <taxon>Agaricomycetidae</taxon>
        <taxon>Agaricales</taxon>
        <taxon>Schizophyllaceae</taxon>
        <taxon>Schizophyllum</taxon>
    </lineage>
</organism>
<feature type="coiled-coil region" evidence="1">
    <location>
        <begin position="193"/>
        <end position="220"/>
    </location>
</feature>
<evidence type="ECO:0000313" key="3">
    <source>
        <dbReference type="Proteomes" id="UP000320762"/>
    </source>
</evidence>
<protein>
    <recommendedName>
        <fullName evidence="4">Phosphatidylglycerol lysyltransferase C-terminal domain-containing protein</fullName>
    </recommendedName>
</protein>
<dbReference type="AlphaFoldDB" id="A0A550CY22"/>
<sequence length="434" mass="48896">MSATTVVTRSSPNTPEIQSLRLKAFAADETTEELTLDALDDDDSTEDTSAPETFDRATISELVASHGSSSSTAWLEFSRYKIWQASKPIAPSTFPPVQGYMRKGNWVFAWGNPIVSTSAALEPAARAFVQHISSLDTKLKVVWVCVDQAMERALGEALGWSTVHCIYEDVIDPRRVIEVVDAPEKKNKRGEETKKLSKEEKEHQEIIKDLKKNLRRAEKAGVTTGEVRGEVSEEDRVTIEKGIDDWRKHRHGIQIASTTMVPWLDKEHRRYWLARDADNKPIAILILTKINAEPHAPRPDTSLSYMHDHPEHPHHISYQIKNAVSFPDAPKGTSEKLIYSALRDLDREQPQNGRYTVTFGISAASSMVPTHNLSGWKVHTLSNTYNRVAKSTGLLNRLEFRKKFESIHEPMFVCYPEDGFGLDGVMALLKALRK</sequence>
<gene>
    <name evidence="2" type="ORF">BD626DRAFT_16623</name>
</gene>
<evidence type="ECO:0000313" key="2">
    <source>
        <dbReference type="EMBL" id="TRM69695.1"/>
    </source>
</evidence>
<keyword evidence="1" id="KW-0175">Coiled coil</keyword>
<dbReference type="Proteomes" id="UP000320762">
    <property type="component" value="Unassembled WGS sequence"/>
</dbReference>
<accession>A0A550CY22</accession>